<name>I4B8M0_TURPD</name>
<gene>
    <name evidence="1" type="ordered locus">Turpa_2988</name>
</gene>
<dbReference type="EMBL" id="CP002959">
    <property type="protein sequence ID" value="AFM13627.1"/>
    <property type="molecule type" value="Genomic_DNA"/>
</dbReference>
<evidence type="ECO:0000313" key="1">
    <source>
        <dbReference type="EMBL" id="AFM13627.1"/>
    </source>
</evidence>
<keyword evidence="2" id="KW-1185">Reference proteome</keyword>
<dbReference type="KEGG" id="tpx:Turpa_2988"/>
<organism evidence="1 2">
    <name type="scientific">Turneriella parva (strain ATCC BAA-1111 / DSM 21527 / NCTC 11395 / H)</name>
    <name type="common">Leptospira parva</name>
    <dbReference type="NCBI Taxonomy" id="869212"/>
    <lineage>
        <taxon>Bacteria</taxon>
        <taxon>Pseudomonadati</taxon>
        <taxon>Spirochaetota</taxon>
        <taxon>Spirochaetia</taxon>
        <taxon>Leptospirales</taxon>
        <taxon>Leptospiraceae</taxon>
        <taxon>Turneriella</taxon>
    </lineage>
</organism>
<dbReference type="STRING" id="869212.Turpa_2988"/>
<dbReference type="Gene3D" id="3.40.50.2000">
    <property type="entry name" value="Glycogen Phosphorylase B"/>
    <property type="match status" value="1"/>
</dbReference>
<dbReference type="RefSeq" id="WP_014804128.1">
    <property type="nucleotide sequence ID" value="NC_018020.1"/>
</dbReference>
<protein>
    <recommendedName>
        <fullName evidence="3">Glycosyl transferase group 1</fullName>
    </recommendedName>
</protein>
<dbReference type="SUPFAM" id="SSF53756">
    <property type="entry name" value="UDP-Glycosyltransferase/glycogen phosphorylase"/>
    <property type="match status" value="1"/>
</dbReference>
<evidence type="ECO:0008006" key="3">
    <source>
        <dbReference type="Google" id="ProtNLM"/>
    </source>
</evidence>
<dbReference type="Proteomes" id="UP000006048">
    <property type="component" value="Chromosome"/>
</dbReference>
<sequence length="349" mass="39946">MPEKRVLLLQDWYAENDLLNPSFFALLELFPQAQVGFLKNLERSVPAVLRDRHVEFYASRFARKAFENLEELIAAEALIPIDDFDLVFVNTRGYLKHLRREKSATTRIIAYQHDLLPYLWRVDVEALNAPRTAELLRLQEIDLEYSMGVDLTIAANYALRATLAALTRQKVPLAYPLVDGELFFPDTSAEAEYFLATEATDLPALVHLFSCVTDKLVIMAEEKPDKLLKELKPDNIFYTGKISNSEKAYYLGGAKALILGETRELDHLGLAALKAGVPVIAHPSQGMHEFLHDTDLGHELRTGSAEEILYLVRSYRELRPERESIHSGVEWLNREYFLRRLRKALDHHT</sequence>
<proteinExistence type="predicted"/>
<dbReference type="OrthoDB" id="9801609at2"/>
<evidence type="ECO:0000313" key="2">
    <source>
        <dbReference type="Proteomes" id="UP000006048"/>
    </source>
</evidence>
<dbReference type="HOGENOM" id="CLU_794409_0_0_12"/>
<reference evidence="1 2" key="1">
    <citation type="submission" date="2012-06" db="EMBL/GenBank/DDBJ databases">
        <title>The complete chromosome of genome of Turneriella parva DSM 21527.</title>
        <authorList>
            <consortium name="US DOE Joint Genome Institute (JGI-PGF)"/>
            <person name="Lucas S."/>
            <person name="Han J."/>
            <person name="Lapidus A."/>
            <person name="Bruce D."/>
            <person name="Goodwin L."/>
            <person name="Pitluck S."/>
            <person name="Peters L."/>
            <person name="Kyrpides N."/>
            <person name="Mavromatis K."/>
            <person name="Ivanova N."/>
            <person name="Mikhailova N."/>
            <person name="Chertkov O."/>
            <person name="Detter J.C."/>
            <person name="Tapia R."/>
            <person name="Han C."/>
            <person name="Land M."/>
            <person name="Hauser L."/>
            <person name="Markowitz V."/>
            <person name="Cheng J.-F."/>
            <person name="Hugenholtz P."/>
            <person name="Woyke T."/>
            <person name="Wu D."/>
            <person name="Gronow S."/>
            <person name="Wellnitz S."/>
            <person name="Brambilla E."/>
            <person name="Klenk H.-P."/>
            <person name="Eisen J.A."/>
        </authorList>
    </citation>
    <scope>NUCLEOTIDE SEQUENCE [LARGE SCALE GENOMIC DNA]</scope>
    <source>
        <strain evidence="2">ATCC BAA-1111 / DSM 21527 / NCTC 11395 / H</strain>
    </source>
</reference>
<accession>I4B8M0</accession>
<dbReference type="AlphaFoldDB" id="I4B8M0"/>